<feature type="coiled-coil region" evidence="4">
    <location>
        <begin position="164"/>
        <end position="191"/>
    </location>
</feature>
<comment type="similarity">
    <text evidence="1">Belongs to the glycosyltransferase 2 family.</text>
</comment>
<evidence type="ECO:0000256" key="2">
    <source>
        <dbReference type="ARBA" id="ARBA00022676"/>
    </source>
</evidence>
<sequence length="608" mass="63556">MAFPPPPALAYRPAPESAWWVHAAFLQGLLVQMAPRRCGGSGEGVAILRSLAARAGLLTEFDEAAPDLAEDLDLLVLEAGSAMEPATVLAPWQPALVPGAVVLLHGVGSAPPQDAPVRHLPGGHGLAVLATSSDARPATLWALPPTAFEEAVSTSRDWLAAQRLREADAEIAALRRRADGLERALLAARETADAPAEIGAAPSFEPRARTRAGVLGRARTLATHIAQGQVGPLLGGIRARRRVREMLRTSPYFDAAWYAARHPEAADPIDHFLRVGIRERHETSPAFDGAWYLARHPDVAASGFHPLLHYLEHGQAEGRATRARGAAPAAASGADRRLGLHLPGPTLFPVTIGIVAPADLPIEALTQAVAAASTALTQIGQAAPGRILLLGLGEALPPERFAAWPVAVVPPRRTGSPVAGHNRLMAMAFGGGAAVHILLSAEATLHPEALVALLRMVRATGREALVGARRVPAPLGGVAAADALEADWLSGICLAIPRAVHTAIGGLDERFDSAGADLDLCWRAKAAGIARLHCPSALCLDHADRDDADAARVAGVLLATKWGQSEVAAAFARSLRERGLPVPDRAGDAACPAAPDLAIDPARLVRPW</sequence>
<dbReference type="EMBL" id="JABBKX010000002">
    <property type="protein sequence ID" value="NMJ41493.1"/>
    <property type="molecule type" value="Genomic_DNA"/>
</dbReference>
<comment type="caution">
    <text evidence="5">The sequence shown here is derived from an EMBL/GenBank/DDBJ whole genome shotgun (WGS) entry which is preliminary data.</text>
</comment>
<evidence type="ECO:0008006" key="7">
    <source>
        <dbReference type="Google" id="ProtNLM"/>
    </source>
</evidence>
<proteinExistence type="inferred from homology"/>
<dbReference type="SUPFAM" id="SSF53448">
    <property type="entry name" value="Nucleotide-diphospho-sugar transferases"/>
    <property type="match status" value="1"/>
</dbReference>
<keyword evidence="6" id="KW-1185">Reference proteome</keyword>
<evidence type="ECO:0000313" key="5">
    <source>
        <dbReference type="EMBL" id="NMJ41493.1"/>
    </source>
</evidence>
<reference evidence="5 6" key="1">
    <citation type="submission" date="2020-03" db="EMBL/GenBank/DDBJ databases">
        <authorList>
            <person name="Sun Q."/>
        </authorList>
    </citation>
    <scope>NUCLEOTIDE SEQUENCE [LARGE SCALE GENOMIC DNA]</scope>
    <source>
        <strain evidence="5 6">JC162</strain>
    </source>
</reference>
<keyword evidence="2" id="KW-0328">Glycosyltransferase</keyword>
<dbReference type="Proteomes" id="UP000548582">
    <property type="component" value="Unassembled WGS sequence"/>
</dbReference>
<gene>
    <name evidence="5" type="ORF">GWK16_09595</name>
</gene>
<protein>
    <recommendedName>
        <fullName evidence="7">Glycosyltransferase</fullName>
    </recommendedName>
</protein>
<dbReference type="RefSeq" id="WP_170053681.1">
    <property type="nucleotide sequence ID" value="NZ_JABBKX010000002.1"/>
</dbReference>
<evidence type="ECO:0000256" key="3">
    <source>
        <dbReference type="ARBA" id="ARBA00022679"/>
    </source>
</evidence>
<accession>A0A848EDF5</accession>
<dbReference type="Gene3D" id="3.90.550.10">
    <property type="entry name" value="Spore Coat Polysaccharide Biosynthesis Protein SpsA, Chain A"/>
    <property type="match status" value="1"/>
</dbReference>
<evidence type="ECO:0000313" key="6">
    <source>
        <dbReference type="Proteomes" id="UP000548582"/>
    </source>
</evidence>
<dbReference type="PANTHER" id="PTHR43179">
    <property type="entry name" value="RHAMNOSYLTRANSFERASE WBBL"/>
    <property type="match status" value="1"/>
</dbReference>
<evidence type="ECO:0000256" key="1">
    <source>
        <dbReference type="ARBA" id="ARBA00006739"/>
    </source>
</evidence>
<evidence type="ECO:0000256" key="4">
    <source>
        <dbReference type="SAM" id="Coils"/>
    </source>
</evidence>
<name>A0A848EDF5_9PROT</name>
<keyword evidence="4" id="KW-0175">Coiled coil</keyword>
<dbReference type="InterPro" id="IPR029044">
    <property type="entry name" value="Nucleotide-diphossugar_trans"/>
</dbReference>
<dbReference type="GO" id="GO:0016757">
    <property type="term" value="F:glycosyltransferase activity"/>
    <property type="evidence" value="ECO:0007669"/>
    <property type="project" value="UniProtKB-KW"/>
</dbReference>
<dbReference type="AlphaFoldDB" id="A0A848EDF5"/>
<dbReference type="PANTHER" id="PTHR43179:SF12">
    <property type="entry name" value="GALACTOFURANOSYLTRANSFERASE GLFT2"/>
    <property type="match status" value="1"/>
</dbReference>
<organism evidence="5 6">
    <name type="scientific">Neoroseomonas marina</name>
    <dbReference type="NCBI Taxonomy" id="1232220"/>
    <lineage>
        <taxon>Bacteria</taxon>
        <taxon>Pseudomonadati</taxon>
        <taxon>Pseudomonadota</taxon>
        <taxon>Alphaproteobacteria</taxon>
        <taxon>Acetobacterales</taxon>
        <taxon>Acetobacteraceae</taxon>
        <taxon>Neoroseomonas</taxon>
    </lineage>
</organism>
<keyword evidence="3" id="KW-0808">Transferase</keyword>